<reference evidence="1" key="1">
    <citation type="submission" date="2020-09" db="EMBL/GenBank/DDBJ databases">
        <title>Genome-Enabled Discovery of Anthraquinone Biosynthesis in Senna tora.</title>
        <authorList>
            <person name="Kang S.-H."/>
            <person name="Pandey R.P."/>
            <person name="Lee C.-M."/>
            <person name="Sim J.-S."/>
            <person name="Jeong J.-T."/>
            <person name="Choi B.-S."/>
            <person name="Jung M."/>
            <person name="Ginzburg D."/>
            <person name="Zhao K."/>
            <person name="Won S.Y."/>
            <person name="Oh T.-J."/>
            <person name="Yu Y."/>
            <person name="Kim N.-H."/>
            <person name="Lee O.R."/>
            <person name="Lee T.-H."/>
            <person name="Bashyal P."/>
            <person name="Kim T.-S."/>
            <person name="Lee W.-H."/>
            <person name="Kawkins C."/>
            <person name="Kim C.-K."/>
            <person name="Kim J.S."/>
            <person name="Ahn B.O."/>
            <person name="Rhee S.Y."/>
            <person name="Sohng J.K."/>
        </authorList>
    </citation>
    <scope>NUCLEOTIDE SEQUENCE</scope>
    <source>
        <tissue evidence="1">Leaf</tissue>
    </source>
</reference>
<keyword evidence="2" id="KW-1185">Reference proteome</keyword>
<proteinExistence type="predicted"/>
<evidence type="ECO:0000313" key="1">
    <source>
        <dbReference type="EMBL" id="KAF7825854.1"/>
    </source>
</evidence>
<comment type="caution">
    <text evidence="1">The sequence shown here is derived from an EMBL/GenBank/DDBJ whole genome shotgun (WGS) entry which is preliminary data.</text>
</comment>
<evidence type="ECO:0000313" key="2">
    <source>
        <dbReference type="Proteomes" id="UP000634136"/>
    </source>
</evidence>
<name>A0A834TXJ6_9FABA</name>
<dbReference type="EMBL" id="JAAIUW010000006">
    <property type="protein sequence ID" value="KAF7825854.1"/>
    <property type="molecule type" value="Genomic_DNA"/>
</dbReference>
<organism evidence="1 2">
    <name type="scientific">Senna tora</name>
    <dbReference type="NCBI Taxonomy" id="362788"/>
    <lineage>
        <taxon>Eukaryota</taxon>
        <taxon>Viridiplantae</taxon>
        <taxon>Streptophyta</taxon>
        <taxon>Embryophyta</taxon>
        <taxon>Tracheophyta</taxon>
        <taxon>Spermatophyta</taxon>
        <taxon>Magnoliopsida</taxon>
        <taxon>eudicotyledons</taxon>
        <taxon>Gunneridae</taxon>
        <taxon>Pentapetalae</taxon>
        <taxon>rosids</taxon>
        <taxon>fabids</taxon>
        <taxon>Fabales</taxon>
        <taxon>Fabaceae</taxon>
        <taxon>Caesalpinioideae</taxon>
        <taxon>Cassia clade</taxon>
        <taxon>Senna</taxon>
    </lineage>
</organism>
<protein>
    <submittedName>
        <fullName evidence="1">Uncharacterized protein</fullName>
    </submittedName>
</protein>
<gene>
    <name evidence="1" type="ORF">G2W53_017018</name>
</gene>
<dbReference type="AlphaFoldDB" id="A0A834TXJ6"/>
<accession>A0A834TXJ6</accession>
<sequence length="39" mass="4624">MALCDAQGHNVYVSWRHANGYIIRQRLFVFHMAHSPFHL</sequence>
<dbReference type="Proteomes" id="UP000634136">
    <property type="component" value="Unassembled WGS sequence"/>
</dbReference>